<dbReference type="OrthoDB" id="9770715at2"/>
<dbReference type="Gene3D" id="1.10.3210.10">
    <property type="entry name" value="Hypothetical protein af1432"/>
    <property type="match status" value="1"/>
</dbReference>
<gene>
    <name evidence="2" type="ORF">SAMN05192589_110129</name>
</gene>
<dbReference type="PANTHER" id="PTHR33525:SF6">
    <property type="entry name" value="HDOD DOMAIN-CONTAINING PROTEIN"/>
    <property type="match status" value="1"/>
</dbReference>
<dbReference type="EMBL" id="FMZC01000010">
    <property type="protein sequence ID" value="SDD92424.1"/>
    <property type="molecule type" value="Genomic_DNA"/>
</dbReference>
<dbReference type="STRING" id="187868.SAMN05192589_110129"/>
<name>A0A1G6YPI6_9BURK</name>
<dbReference type="PANTHER" id="PTHR33525">
    <property type="match status" value="1"/>
</dbReference>
<organism evidence="2 3">
    <name type="scientific">Paracidovorax valerianellae</name>
    <dbReference type="NCBI Taxonomy" id="187868"/>
    <lineage>
        <taxon>Bacteria</taxon>
        <taxon>Pseudomonadati</taxon>
        <taxon>Pseudomonadota</taxon>
        <taxon>Betaproteobacteria</taxon>
        <taxon>Burkholderiales</taxon>
        <taxon>Comamonadaceae</taxon>
        <taxon>Paracidovorax</taxon>
    </lineage>
</organism>
<keyword evidence="3" id="KW-1185">Reference proteome</keyword>
<evidence type="ECO:0000313" key="2">
    <source>
        <dbReference type="EMBL" id="SDD92424.1"/>
    </source>
</evidence>
<dbReference type="SUPFAM" id="SSF109604">
    <property type="entry name" value="HD-domain/PDEase-like"/>
    <property type="match status" value="1"/>
</dbReference>
<evidence type="ECO:0000313" key="3">
    <source>
        <dbReference type="Proteomes" id="UP000198781"/>
    </source>
</evidence>
<sequence>MDLIALLGIPVALPSVPRAVALLMNELATPEPNLRRVTQLFGTDPAMAARLLEEANSPTFQAQQQISGIPEALSLLGVQQLRTLVASAPLGTTSRSVPGVNLQQFWRYSLHTAKLARSLAGSVHQNQIAAYTAGLLHGVGELLLHLGNPERVQSINRLLNPFDPRRAKLEQRLLGYSYSQVSAGMARRWQLPQVVVDAMQYQSAPFENSVYEPLAGVLHLAAWRVRAREAALGEKELAVSFPGEVGLTLGLDIDMVLQQDPIDWTVRPDPGDYV</sequence>
<dbReference type="InterPro" id="IPR052340">
    <property type="entry name" value="RNase_Y/CdgJ"/>
</dbReference>
<dbReference type="RefSeq" id="WP_092744725.1">
    <property type="nucleotide sequence ID" value="NZ_FMZC01000010.1"/>
</dbReference>
<proteinExistence type="predicted"/>
<dbReference type="Pfam" id="PF08668">
    <property type="entry name" value="HDOD"/>
    <property type="match status" value="1"/>
</dbReference>
<dbReference type="InterPro" id="IPR013976">
    <property type="entry name" value="HDOD"/>
</dbReference>
<dbReference type="AlphaFoldDB" id="A0A1G6YPI6"/>
<dbReference type="PROSITE" id="PS51833">
    <property type="entry name" value="HDOD"/>
    <property type="match status" value="1"/>
</dbReference>
<accession>A0A1G6YPI6</accession>
<reference evidence="2 3" key="1">
    <citation type="submission" date="2016-10" db="EMBL/GenBank/DDBJ databases">
        <authorList>
            <person name="de Groot N.N."/>
        </authorList>
    </citation>
    <scope>NUCLEOTIDE SEQUENCE [LARGE SCALE GENOMIC DNA]</scope>
    <source>
        <strain evidence="2 3">DSM 16619</strain>
    </source>
</reference>
<evidence type="ECO:0000259" key="1">
    <source>
        <dbReference type="PROSITE" id="PS51833"/>
    </source>
</evidence>
<dbReference type="Proteomes" id="UP000198781">
    <property type="component" value="Unassembled WGS sequence"/>
</dbReference>
<protein>
    <submittedName>
        <fullName evidence="2">HD-like signal output (HDOD) domain, no enzymatic activity</fullName>
    </submittedName>
</protein>
<feature type="domain" description="HDOD" evidence="1">
    <location>
        <begin position="13"/>
        <end position="205"/>
    </location>
</feature>